<evidence type="ECO:0000259" key="12">
    <source>
        <dbReference type="PROSITE" id="PS51846"/>
    </source>
</evidence>
<feature type="domain" description="CBS" evidence="11">
    <location>
        <begin position="241"/>
        <end position="303"/>
    </location>
</feature>
<evidence type="ECO:0000256" key="6">
    <source>
        <dbReference type="PROSITE-ProRule" id="PRU00703"/>
    </source>
</evidence>
<dbReference type="FunFam" id="3.10.580.10:FF:000006">
    <property type="entry name" value="DUF21 and CBS domain protein"/>
    <property type="match status" value="1"/>
</dbReference>
<feature type="transmembrane region" description="Helical" evidence="9">
    <location>
        <begin position="126"/>
        <end position="145"/>
    </location>
</feature>
<dbReference type="InterPro" id="IPR046342">
    <property type="entry name" value="CBS_dom_sf"/>
</dbReference>
<dbReference type="SUPFAM" id="SSF54631">
    <property type="entry name" value="CBS-domain pair"/>
    <property type="match status" value="1"/>
</dbReference>
<evidence type="ECO:0000256" key="10">
    <source>
        <dbReference type="SAM" id="SignalP"/>
    </source>
</evidence>
<evidence type="ECO:0000256" key="8">
    <source>
        <dbReference type="SAM" id="MobiDB-lite"/>
    </source>
</evidence>
<reference evidence="13" key="1">
    <citation type="submission" date="2023-03" db="EMBL/GenBank/DDBJ databases">
        <title>Massive genome expansion in bonnet fungi (Mycena s.s.) driven by repeated elements and novel gene families across ecological guilds.</title>
        <authorList>
            <consortium name="Lawrence Berkeley National Laboratory"/>
            <person name="Harder C.B."/>
            <person name="Miyauchi S."/>
            <person name="Viragh M."/>
            <person name="Kuo A."/>
            <person name="Thoen E."/>
            <person name="Andreopoulos B."/>
            <person name="Lu D."/>
            <person name="Skrede I."/>
            <person name="Drula E."/>
            <person name="Henrissat B."/>
            <person name="Morin E."/>
            <person name="Kohler A."/>
            <person name="Barry K."/>
            <person name="LaButti K."/>
            <person name="Morin E."/>
            <person name="Salamov A."/>
            <person name="Lipzen A."/>
            <person name="Mereny Z."/>
            <person name="Hegedus B."/>
            <person name="Baldrian P."/>
            <person name="Stursova M."/>
            <person name="Weitz H."/>
            <person name="Taylor A."/>
            <person name="Grigoriev I.V."/>
            <person name="Nagy L.G."/>
            <person name="Martin F."/>
            <person name="Kauserud H."/>
        </authorList>
    </citation>
    <scope>NUCLEOTIDE SEQUENCE</scope>
    <source>
        <strain evidence="13">CBHHK200</strain>
    </source>
</reference>
<keyword evidence="3" id="KW-0677">Repeat</keyword>
<feature type="chain" id="PRO_5041968105" description="DUF21-domain-containing protein" evidence="10">
    <location>
        <begin position="16"/>
        <end position="428"/>
    </location>
</feature>
<proteinExistence type="predicted"/>
<feature type="compositionally biased region" description="Low complexity" evidence="8">
    <location>
        <begin position="415"/>
        <end position="428"/>
    </location>
</feature>
<feature type="domain" description="CNNM transmembrane" evidence="12">
    <location>
        <begin position="39"/>
        <end position="222"/>
    </location>
</feature>
<accession>A0AAD6WZ91</accession>
<feature type="signal peptide" evidence="10">
    <location>
        <begin position="1"/>
        <end position="15"/>
    </location>
</feature>
<dbReference type="PANTHER" id="PTHR12064:SF97">
    <property type="entry name" value="METAL TRANSPORTER CNNM-5"/>
    <property type="match status" value="1"/>
</dbReference>
<evidence type="ECO:0000313" key="14">
    <source>
        <dbReference type="Proteomes" id="UP001218188"/>
    </source>
</evidence>
<organism evidence="13 14">
    <name type="scientific">Mycena alexandri</name>
    <dbReference type="NCBI Taxonomy" id="1745969"/>
    <lineage>
        <taxon>Eukaryota</taxon>
        <taxon>Fungi</taxon>
        <taxon>Dikarya</taxon>
        <taxon>Basidiomycota</taxon>
        <taxon>Agaricomycotina</taxon>
        <taxon>Agaricomycetes</taxon>
        <taxon>Agaricomycetidae</taxon>
        <taxon>Agaricales</taxon>
        <taxon>Marasmiineae</taxon>
        <taxon>Mycenaceae</taxon>
        <taxon>Mycena</taxon>
    </lineage>
</organism>
<evidence type="ECO:0000256" key="4">
    <source>
        <dbReference type="ARBA" id="ARBA00022989"/>
    </source>
</evidence>
<dbReference type="GO" id="GO:0030026">
    <property type="term" value="P:intracellular manganese ion homeostasis"/>
    <property type="evidence" value="ECO:0007669"/>
    <property type="project" value="TreeGrafter"/>
</dbReference>
<dbReference type="InterPro" id="IPR045095">
    <property type="entry name" value="ACDP"/>
</dbReference>
<evidence type="ECO:0000313" key="13">
    <source>
        <dbReference type="EMBL" id="KAJ7030742.1"/>
    </source>
</evidence>
<dbReference type="PANTHER" id="PTHR12064">
    <property type="entry name" value="METAL TRANSPORTER CNNM"/>
    <property type="match status" value="1"/>
</dbReference>
<dbReference type="Gene3D" id="3.10.580.10">
    <property type="entry name" value="CBS-domain"/>
    <property type="match status" value="1"/>
</dbReference>
<keyword evidence="2 7" id="KW-0812">Transmembrane</keyword>
<feature type="transmembrane region" description="Helical" evidence="9">
    <location>
        <begin position="157"/>
        <end position="176"/>
    </location>
</feature>
<gene>
    <name evidence="13" type="ORF">C8F04DRAFT_1112926</name>
</gene>
<dbReference type="GO" id="GO:0005737">
    <property type="term" value="C:cytoplasm"/>
    <property type="evidence" value="ECO:0007669"/>
    <property type="project" value="TreeGrafter"/>
</dbReference>
<evidence type="ECO:0000256" key="7">
    <source>
        <dbReference type="PROSITE-ProRule" id="PRU01193"/>
    </source>
</evidence>
<evidence type="ECO:0000256" key="3">
    <source>
        <dbReference type="ARBA" id="ARBA00022737"/>
    </source>
</evidence>
<dbReference type="Proteomes" id="UP001218188">
    <property type="component" value="Unassembled WGS sequence"/>
</dbReference>
<evidence type="ECO:0000256" key="9">
    <source>
        <dbReference type="SAM" id="Phobius"/>
    </source>
</evidence>
<dbReference type="PROSITE" id="PS51371">
    <property type="entry name" value="CBS"/>
    <property type="match status" value="1"/>
</dbReference>
<feature type="transmembrane region" description="Helical" evidence="9">
    <location>
        <begin position="103"/>
        <end position="120"/>
    </location>
</feature>
<feature type="transmembrane region" description="Helical" evidence="9">
    <location>
        <begin position="47"/>
        <end position="70"/>
    </location>
</feature>
<dbReference type="PROSITE" id="PS51846">
    <property type="entry name" value="CNNM"/>
    <property type="match status" value="1"/>
</dbReference>
<protein>
    <recommendedName>
        <fullName evidence="15">DUF21-domain-containing protein</fullName>
    </recommendedName>
</protein>
<dbReference type="Pfam" id="PF01595">
    <property type="entry name" value="CNNM"/>
    <property type="match status" value="1"/>
</dbReference>
<dbReference type="InterPro" id="IPR002550">
    <property type="entry name" value="CNNM"/>
</dbReference>
<dbReference type="EMBL" id="JARJCM010000088">
    <property type="protein sequence ID" value="KAJ7030742.1"/>
    <property type="molecule type" value="Genomic_DNA"/>
</dbReference>
<evidence type="ECO:0000256" key="2">
    <source>
        <dbReference type="ARBA" id="ARBA00022692"/>
    </source>
</evidence>
<dbReference type="GO" id="GO:0016020">
    <property type="term" value="C:membrane"/>
    <property type="evidence" value="ECO:0007669"/>
    <property type="project" value="UniProtKB-SubCell"/>
</dbReference>
<dbReference type="InterPro" id="IPR000644">
    <property type="entry name" value="CBS_dom"/>
</dbReference>
<sequence>MRYPTILLLVRCALASPLLSGLKMGIQAAKKTHEHPELWSSAFWQKIGMSMVLVLMGGVFAGLTLGLMGLDELHLRVLATSSEDPVEQNNAKKVLKLMQKGRHWVLVVLLLGNVIINESLPIFLDSAIGGGFAAVALSTAAIVIFGEIIPQAVSVRYGLSIGAACAPFVLFLMYLFSPVAYPIAKLLDWVLGANEAHTYKKAELKSFLQFHRTGEEPLRDDEISILNGVLELNTKNVESIMTPMKDVVTLAADAILDDKLVEKILLSGYSRFPVHEPEDPDSFIGLLLIKKLLKYDPSSALPVSSFPLSIIPEARPSINCFQALDYFQTGRAHLLLISRTPGKAGGAIGVITLEDIIEEILSEEIVDETDRYEDNVSKQRANRMTTAAVMRGIVERRRGVSRSGERTPLMARTPSVRSVSRSVYGSAG</sequence>
<name>A0AAD6WZ91_9AGAR</name>
<keyword evidence="5 7" id="KW-0472">Membrane</keyword>
<keyword evidence="10" id="KW-0732">Signal</keyword>
<evidence type="ECO:0000256" key="5">
    <source>
        <dbReference type="ARBA" id="ARBA00023136"/>
    </source>
</evidence>
<evidence type="ECO:0008006" key="15">
    <source>
        <dbReference type="Google" id="ProtNLM"/>
    </source>
</evidence>
<keyword evidence="6" id="KW-0129">CBS domain</keyword>
<comment type="subcellular location">
    <subcellularLocation>
        <location evidence="1">Membrane</location>
        <topology evidence="1">Multi-pass membrane protein</topology>
    </subcellularLocation>
</comment>
<feature type="region of interest" description="Disordered" evidence="8">
    <location>
        <begin position="397"/>
        <end position="428"/>
    </location>
</feature>
<dbReference type="GO" id="GO:0010960">
    <property type="term" value="P:magnesium ion homeostasis"/>
    <property type="evidence" value="ECO:0007669"/>
    <property type="project" value="InterPro"/>
</dbReference>
<evidence type="ECO:0000256" key="1">
    <source>
        <dbReference type="ARBA" id="ARBA00004141"/>
    </source>
</evidence>
<keyword evidence="4 7" id="KW-1133">Transmembrane helix</keyword>
<evidence type="ECO:0000259" key="11">
    <source>
        <dbReference type="PROSITE" id="PS51371"/>
    </source>
</evidence>
<comment type="caution">
    <text evidence="13">The sequence shown here is derived from an EMBL/GenBank/DDBJ whole genome shotgun (WGS) entry which is preliminary data.</text>
</comment>
<keyword evidence="14" id="KW-1185">Reference proteome</keyword>
<dbReference type="AlphaFoldDB" id="A0AAD6WZ91"/>